<dbReference type="PROSITE" id="PS50956">
    <property type="entry name" value="HTH_ASNC_2"/>
    <property type="match status" value="1"/>
</dbReference>
<dbReference type="InterPro" id="IPR036390">
    <property type="entry name" value="WH_DNA-bd_sf"/>
</dbReference>
<dbReference type="InterPro" id="IPR019888">
    <property type="entry name" value="Tscrpt_reg_AsnC-like"/>
</dbReference>
<dbReference type="SUPFAM" id="SSF46785">
    <property type="entry name" value="Winged helix' DNA-binding domain"/>
    <property type="match status" value="1"/>
</dbReference>
<dbReference type="KEGG" id="pars:DRW48_15210"/>
<dbReference type="Gene3D" id="1.10.10.10">
    <property type="entry name" value="Winged helix-like DNA-binding domain superfamily/Winged helix DNA-binding domain"/>
    <property type="match status" value="1"/>
</dbReference>
<protein>
    <submittedName>
        <fullName evidence="6">Lrp/AsnC family transcriptional regulator</fullName>
    </submittedName>
</protein>
<dbReference type="SUPFAM" id="SSF54909">
    <property type="entry name" value="Dimeric alpha+beta barrel"/>
    <property type="match status" value="1"/>
</dbReference>
<dbReference type="InterPro" id="IPR019885">
    <property type="entry name" value="Tscrpt_reg_HTH_AsnC-type_CS"/>
</dbReference>
<dbReference type="InterPro" id="IPR011008">
    <property type="entry name" value="Dimeric_a/b-barrel"/>
</dbReference>
<organism evidence="6 7">
    <name type="scientific">Paracoccus suum</name>
    <dbReference type="NCBI Taxonomy" id="2259340"/>
    <lineage>
        <taxon>Bacteria</taxon>
        <taxon>Pseudomonadati</taxon>
        <taxon>Pseudomonadota</taxon>
        <taxon>Alphaproteobacteria</taxon>
        <taxon>Rhodobacterales</taxon>
        <taxon>Paracoccaceae</taxon>
        <taxon>Paracoccus</taxon>
    </lineage>
</organism>
<dbReference type="OrthoDB" id="7847328at2"/>
<dbReference type="AlphaFoldDB" id="A0A344PN90"/>
<evidence type="ECO:0000313" key="7">
    <source>
        <dbReference type="Proteomes" id="UP000252023"/>
    </source>
</evidence>
<dbReference type="PANTHER" id="PTHR30154:SF17">
    <property type="entry name" value="DNA-BINDING TRANSCRIPTIONAL ACTIVATOR DECR"/>
    <property type="match status" value="1"/>
</dbReference>
<proteinExistence type="predicted"/>
<name>A0A344PN90_9RHOB</name>
<dbReference type="Pfam" id="PF01037">
    <property type="entry name" value="AsnC_trans_reg"/>
    <property type="match status" value="1"/>
</dbReference>
<dbReference type="GO" id="GO:0043200">
    <property type="term" value="P:response to amino acid"/>
    <property type="evidence" value="ECO:0007669"/>
    <property type="project" value="TreeGrafter"/>
</dbReference>
<dbReference type="Gene3D" id="3.30.70.920">
    <property type="match status" value="1"/>
</dbReference>
<dbReference type="GO" id="GO:0006355">
    <property type="term" value="P:regulation of DNA-templated transcription"/>
    <property type="evidence" value="ECO:0007669"/>
    <property type="project" value="UniProtKB-ARBA"/>
</dbReference>
<dbReference type="InterPro" id="IPR036388">
    <property type="entry name" value="WH-like_DNA-bd_sf"/>
</dbReference>
<evidence type="ECO:0000256" key="3">
    <source>
        <dbReference type="ARBA" id="ARBA00023163"/>
    </source>
</evidence>
<dbReference type="CDD" id="cd00090">
    <property type="entry name" value="HTH_ARSR"/>
    <property type="match status" value="1"/>
</dbReference>
<dbReference type="PROSITE" id="PS00519">
    <property type="entry name" value="HTH_ASNC_1"/>
    <property type="match status" value="1"/>
</dbReference>
<dbReference type="InterPro" id="IPR000485">
    <property type="entry name" value="AsnC-type_HTH_dom"/>
</dbReference>
<keyword evidence="2" id="KW-0238">DNA-binding</keyword>
<feature type="compositionally biased region" description="Low complexity" evidence="4">
    <location>
        <begin position="174"/>
        <end position="187"/>
    </location>
</feature>
<dbReference type="InterPro" id="IPR019887">
    <property type="entry name" value="Tscrpt_reg_AsnC/Lrp_C"/>
</dbReference>
<feature type="domain" description="HTH asnC-type" evidence="5">
    <location>
        <begin position="5"/>
        <end position="66"/>
    </location>
</feature>
<evidence type="ECO:0000256" key="1">
    <source>
        <dbReference type="ARBA" id="ARBA00023015"/>
    </source>
</evidence>
<feature type="compositionally biased region" description="Basic and acidic residues" evidence="4">
    <location>
        <begin position="160"/>
        <end position="169"/>
    </location>
</feature>
<keyword evidence="3" id="KW-0804">Transcription</keyword>
<evidence type="ECO:0000313" key="6">
    <source>
        <dbReference type="EMBL" id="AXC50845.1"/>
    </source>
</evidence>
<dbReference type="PRINTS" id="PR00033">
    <property type="entry name" value="HTHASNC"/>
</dbReference>
<feature type="region of interest" description="Disordered" evidence="4">
    <location>
        <begin position="160"/>
        <end position="187"/>
    </location>
</feature>
<dbReference type="Pfam" id="PF13404">
    <property type="entry name" value="HTH_AsnC-type"/>
    <property type="match status" value="1"/>
</dbReference>
<gene>
    <name evidence="6" type="ORF">DRW48_15210</name>
</gene>
<evidence type="ECO:0000256" key="2">
    <source>
        <dbReference type="ARBA" id="ARBA00023125"/>
    </source>
</evidence>
<dbReference type="SMART" id="SM00344">
    <property type="entry name" value="HTH_ASNC"/>
    <property type="match status" value="1"/>
</dbReference>
<accession>A0A344PN90</accession>
<keyword evidence="7" id="KW-1185">Reference proteome</keyword>
<evidence type="ECO:0000256" key="4">
    <source>
        <dbReference type="SAM" id="MobiDB-lite"/>
    </source>
</evidence>
<dbReference type="PANTHER" id="PTHR30154">
    <property type="entry name" value="LEUCINE-RESPONSIVE REGULATORY PROTEIN"/>
    <property type="match status" value="1"/>
</dbReference>
<dbReference type="Proteomes" id="UP000252023">
    <property type="component" value="Chromosome"/>
</dbReference>
<sequence length="187" mass="20586">MSVRLDDLDRKILRELQEDAGRSLDEIAKLVGSSKTPVWNRIRKLRAAGVIAQPTILVSPEALGLEACFFVLIRTAAHEADWQAQFLDALRSRPEVLEAHRLAGEVDYILKVRVENARAYDRFYQSLIAQVKINSVSALLSMEEVKATTVLPVGPIKSEVRAREARARSGGDQAPTAATRSAASPEP</sequence>
<dbReference type="GO" id="GO:0005829">
    <property type="term" value="C:cytosol"/>
    <property type="evidence" value="ECO:0007669"/>
    <property type="project" value="TreeGrafter"/>
</dbReference>
<dbReference type="EMBL" id="CP030918">
    <property type="protein sequence ID" value="AXC50845.1"/>
    <property type="molecule type" value="Genomic_DNA"/>
</dbReference>
<evidence type="ECO:0000259" key="5">
    <source>
        <dbReference type="PROSITE" id="PS50956"/>
    </source>
</evidence>
<keyword evidence="1" id="KW-0805">Transcription regulation</keyword>
<dbReference type="InterPro" id="IPR011991">
    <property type="entry name" value="ArsR-like_HTH"/>
</dbReference>
<reference evidence="7" key="1">
    <citation type="submission" date="2018-07" db="EMBL/GenBank/DDBJ databases">
        <title>Genome sequencing of Paracoccus sp. SC2-6.</title>
        <authorList>
            <person name="Heo J."/>
            <person name="Kim S.-J."/>
            <person name="Kwon S.-W."/>
        </authorList>
    </citation>
    <scope>NUCLEOTIDE SEQUENCE [LARGE SCALE GENOMIC DNA]</scope>
    <source>
        <strain evidence="7">SC2-6</strain>
    </source>
</reference>
<dbReference type="GO" id="GO:0043565">
    <property type="term" value="F:sequence-specific DNA binding"/>
    <property type="evidence" value="ECO:0007669"/>
    <property type="project" value="InterPro"/>
</dbReference>